<sequence length="192" mass="21103">MNVVAVGRGDNDNVSLQGGLCKELETQSRDRTPTNEVDALSFRERRRHLFGESEEVGLPNDVRGGQLDNLDHITPIPGISHLRFFTVFIPLAYTDRYEVRRALAPKKTKVNTAISALDWTRRNLDIGTRLEEVVLIVNASSVVDDEGVSADSTPLLTPNVVVGVEGDCSEATQGRMECISVGQAEGRSAYYE</sequence>
<keyword evidence="2" id="KW-1185">Reference proteome</keyword>
<proteinExistence type="predicted"/>
<evidence type="ECO:0000313" key="2">
    <source>
        <dbReference type="Proteomes" id="UP001175226"/>
    </source>
</evidence>
<reference evidence="1" key="1">
    <citation type="submission" date="2023-06" db="EMBL/GenBank/DDBJ databases">
        <authorList>
            <consortium name="Lawrence Berkeley National Laboratory"/>
            <person name="Ahrendt S."/>
            <person name="Sahu N."/>
            <person name="Indic B."/>
            <person name="Wong-Bajracharya J."/>
            <person name="Merenyi Z."/>
            <person name="Ke H.-M."/>
            <person name="Monk M."/>
            <person name="Kocsube S."/>
            <person name="Drula E."/>
            <person name="Lipzen A."/>
            <person name="Balint B."/>
            <person name="Henrissat B."/>
            <person name="Andreopoulos B."/>
            <person name="Martin F.M."/>
            <person name="Harder C.B."/>
            <person name="Rigling D."/>
            <person name="Ford K.L."/>
            <person name="Foster G.D."/>
            <person name="Pangilinan J."/>
            <person name="Papanicolaou A."/>
            <person name="Barry K."/>
            <person name="LaButti K."/>
            <person name="Viragh M."/>
            <person name="Koriabine M."/>
            <person name="Yan M."/>
            <person name="Riley R."/>
            <person name="Champramary S."/>
            <person name="Plett K.L."/>
            <person name="Tsai I.J."/>
            <person name="Slot J."/>
            <person name="Sipos G."/>
            <person name="Plett J."/>
            <person name="Nagy L.G."/>
            <person name="Grigoriev I.V."/>
        </authorList>
    </citation>
    <scope>NUCLEOTIDE SEQUENCE</scope>
    <source>
        <strain evidence="1">FPL87.14</strain>
    </source>
</reference>
<dbReference type="EMBL" id="JAUEPT010000151">
    <property type="protein sequence ID" value="KAK0430398.1"/>
    <property type="molecule type" value="Genomic_DNA"/>
</dbReference>
<evidence type="ECO:0000313" key="1">
    <source>
        <dbReference type="EMBL" id="KAK0430398.1"/>
    </source>
</evidence>
<organism evidence="1 2">
    <name type="scientific">Armillaria borealis</name>
    <dbReference type="NCBI Taxonomy" id="47425"/>
    <lineage>
        <taxon>Eukaryota</taxon>
        <taxon>Fungi</taxon>
        <taxon>Dikarya</taxon>
        <taxon>Basidiomycota</taxon>
        <taxon>Agaricomycotina</taxon>
        <taxon>Agaricomycetes</taxon>
        <taxon>Agaricomycetidae</taxon>
        <taxon>Agaricales</taxon>
        <taxon>Marasmiineae</taxon>
        <taxon>Physalacriaceae</taxon>
        <taxon>Armillaria</taxon>
    </lineage>
</organism>
<name>A0AA39ME19_9AGAR</name>
<protein>
    <submittedName>
        <fullName evidence="1">Uncharacterized protein</fullName>
    </submittedName>
</protein>
<accession>A0AA39ME19</accession>
<dbReference type="Proteomes" id="UP001175226">
    <property type="component" value="Unassembled WGS sequence"/>
</dbReference>
<comment type="caution">
    <text evidence="1">The sequence shown here is derived from an EMBL/GenBank/DDBJ whole genome shotgun (WGS) entry which is preliminary data.</text>
</comment>
<dbReference type="AlphaFoldDB" id="A0AA39ME19"/>
<gene>
    <name evidence="1" type="ORF">EV421DRAFT_2041875</name>
</gene>